<evidence type="ECO:0000256" key="3">
    <source>
        <dbReference type="ARBA" id="ARBA00023002"/>
    </source>
</evidence>
<dbReference type="Gene3D" id="3.40.228.10">
    <property type="entry name" value="Dimethylsulfoxide Reductase, domain 2"/>
    <property type="match status" value="1"/>
</dbReference>
<dbReference type="InterPro" id="IPR009010">
    <property type="entry name" value="Asp_de-COase-like_dom_sf"/>
</dbReference>
<dbReference type="GO" id="GO:0016020">
    <property type="term" value="C:membrane"/>
    <property type="evidence" value="ECO:0007669"/>
    <property type="project" value="TreeGrafter"/>
</dbReference>
<protein>
    <submittedName>
        <fullName evidence="7">Molybdopterin-binding oxidoreductase</fullName>
    </submittedName>
</protein>
<proteinExistence type="predicted"/>
<dbReference type="PROSITE" id="PS51669">
    <property type="entry name" value="4FE4S_MOW_BIS_MGD"/>
    <property type="match status" value="1"/>
</dbReference>
<evidence type="ECO:0000256" key="5">
    <source>
        <dbReference type="ARBA" id="ARBA00023014"/>
    </source>
</evidence>
<feature type="domain" description="4Fe-4S Mo/W bis-MGD-type" evidence="6">
    <location>
        <begin position="10"/>
        <end position="66"/>
    </location>
</feature>
<reference evidence="7 8" key="1">
    <citation type="submission" date="2015-05" db="EMBL/GenBank/DDBJ databases">
        <authorList>
            <person name="Tang B."/>
            <person name="Yu Y."/>
        </authorList>
    </citation>
    <scope>NUCLEOTIDE SEQUENCE [LARGE SCALE GENOMIC DNA]</scope>
    <source>
        <strain evidence="7 8">DSM 7029</strain>
    </source>
</reference>
<dbReference type="Pfam" id="PF01568">
    <property type="entry name" value="Molydop_binding"/>
    <property type="match status" value="1"/>
</dbReference>
<evidence type="ECO:0000256" key="4">
    <source>
        <dbReference type="ARBA" id="ARBA00023004"/>
    </source>
</evidence>
<evidence type="ECO:0000256" key="1">
    <source>
        <dbReference type="ARBA" id="ARBA00022485"/>
    </source>
</evidence>
<organism evidence="7 8">
    <name type="scientific">Caldimonas brevitalea</name>
    <dbReference type="NCBI Taxonomy" id="413882"/>
    <lineage>
        <taxon>Bacteria</taxon>
        <taxon>Pseudomonadati</taxon>
        <taxon>Pseudomonadota</taxon>
        <taxon>Betaproteobacteria</taxon>
        <taxon>Burkholderiales</taxon>
        <taxon>Sphaerotilaceae</taxon>
        <taxon>Caldimonas</taxon>
    </lineage>
</organism>
<dbReference type="InterPro" id="IPR050123">
    <property type="entry name" value="Prok_molybdopt-oxidoreductase"/>
</dbReference>
<keyword evidence="2" id="KW-0479">Metal-binding</keyword>
<dbReference type="Gene3D" id="2.20.25.90">
    <property type="entry name" value="ADC-like domains"/>
    <property type="match status" value="1"/>
</dbReference>
<dbReference type="InterPro" id="IPR006963">
    <property type="entry name" value="Mopterin_OxRdtase_4Fe-4S_dom"/>
</dbReference>
<dbReference type="CDD" id="cd02782">
    <property type="entry name" value="MopB_CT_1"/>
    <property type="match status" value="1"/>
</dbReference>
<dbReference type="PATRIC" id="fig|413882.6.peg.1546"/>
<dbReference type="Gene3D" id="2.40.40.20">
    <property type="match status" value="1"/>
</dbReference>
<dbReference type="PANTHER" id="PTHR43105">
    <property type="entry name" value="RESPIRATORY NITRATE REDUCTASE"/>
    <property type="match status" value="1"/>
</dbReference>
<dbReference type="InterPro" id="IPR006657">
    <property type="entry name" value="MoPterin_dinucl-bd_dom"/>
</dbReference>
<dbReference type="InterPro" id="IPR006656">
    <property type="entry name" value="Mopterin_OxRdtase"/>
</dbReference>
<dbReference type="PANTHER" id="PTHR43105:SF9">
    <property type="entry name" value="NADPH-FE(3+) OXIDOREDUCTASE SUBUNIT ALPHA"/>
    <property type="match status" value="1"/>
</dbReference>
<dbReference type="GO" id="GO:0043546">
    <property type="term" value="F:molybdopterin cofactor binding"/>
    <property type="evidence" value="ECO:0007669"/>
    <property type="project" value="InterPro"/>
</dbReference>
<evidence type="ECO:0000256" key="2">
    <source>
        <dbReference type="ARBA" id="ARBA00022723"/>
    </source>
</evidence>
<evidence type="ECO:0000313" key="8">
    <source>
        <dbReference type="Proteomes" id="UP000035352"/>
    </source>
</evidence>
<accession>A0A0G3BFQ3</accession>
<dbReference type="OrthoDB" id="9815647at2"/>
<keyword evidence="8" id="KW-1185">Reference proteome</keyword>
<dbReference type="KEGG" id="pbh:AAW51_1471"/>
<dbReference type="GO" id="GO:0046872">
    <property type="term" value="F:metal ion binding"/>
    <property type="evidence" value="ECO:0007669"/>
    <property type="project" value="UniProtKB-KW"/>
</dbReference>
<dbReference type="GO" id="GO:0051539">
    <property type="term" value="F:4 iron, 4 sulfur cluster binding"/>
    <property type="evidence" value="ECO:0007669"/>
    <property type="project" value="UniProtKB-KW"/>
</dbReference>
<dbReference type="GO" id="GO:0016491">
    <property type="term" value="F:oxidoreductase activity"/>
    <property type="evidence" value="ECO:0007669"/>
    <property type="project" value="UniProtKB-KW"/>
</dbReference>
<dbReference type="EMBL" id="CP011371">
    <property type="protein sequence ID" value="AKJ28162.1"/>
    <property type="molecule type" value="Genomic_DNA"/>
</dbReference>
<sequence>MNQPLDENNETIAHRVCPLCEACCGLELRVSNGKVTSIRGHEADVFSRGYLCPKGVALKDLHEDPDRLRTPLIKRDGRFVAASWDEAFDEIERRLMPLLNEHGRDAAAVVLGNPTVHKMGVGLYGPRFLKALGSKQVYSASTLDQMPKQLSSGLMFGHWLSIPVPDIERCDFLLVLGANPVASNGSLWTVPDFRGKAKQMRARGGRIVVVDPRRTETAEVADRHLFIRPGSDVFLLLGMVHTLFDEGLVKLGRLAPHVAGVEEVQQAVVGYTPERMAARCGIDAQEMRELARALAGAERAAVYGRLGTCTQEFGSLSSWLVDVLNVLTGHLDEPGGAMFPKAAAFAVNTAGRPGSGRGVITGRHKSRVSGAPEVFGEFPTTCLAEEIETPGPGQVKALVTIGSNPVLSAPNGPRLAAALDQLDFMLSVDIYLNETTRHADVILPGLSALEEAHYDVAFPQLSYRNHARYSPAVFAPPAGAWPEWRALTRLTGIVMGLGARADVDALDDQLTLEQLRRSAGEHAEAMFEAVSAVASRGPERLLDLALRSGPYGDGFGARPDGLSLAKLKQAPDGIDLGPLAPRIPEVLRTPSGRIELAPPSLLADLPRVAADLERPVPDLVIVGRRQVRSNNSWMHNLPTLAKGPVRCTVLVHPHDAQRLGLRDGATARIAGRSGRSVEAPVQVSDEMMPGVVSLPHGWGHDLPGSQLSVAALRPGANLNALLDDGVRDPLSGNAVLGGVPVTLSALA</sequence>
<keyword evidence="4" id="KW-0408">Iron</keyword>
<dbReference type="SMART" id="SM00926">
    <property type="entry name" value="Molybdop_Fe4S4"/>
    <property type="match status" value="1"/>
</dbReference>
<dbReference type="RefSeq" id="WP_047194080.1">
    <property type="nucleotide sequence ID" value="NZ_CP011371.1"/>
</dbReference>
<keyword evidence="3" id="KW-0560">Oxidoreductase</keyword>
<dbReference type="Pfam" id="PF04879">
    <property type="entry name" value="Molybdop_Fe4S4"/>
    <property type="match status" value="1"/>
</dbReference>
<keyword evidence="1" id="KW-0004">4Fe-4S</keyword>
<dbReference type="Pfam" id="PF00384">
    <property type="entry name" value="Molybdopterin"/>
    <property type="match status" value="1"/>
</dbReference>
<evidence type="ECO:0000313" key="7">
    <source>
        <dbReference type="EMBL" id="AKJ28162.1"/>
    </source>
</evidence>
<evidence type="ECO:0000259" key="6">
    <source>
        <dbReference type="PROSITE" id="PS51669"/>
    </source>
</evidence>
<keyword evidence="5" id="KW-0411">Iron-sulfur</keyword>
<name>A0A0G3BFQ3_9BURK</name>
<dbReference type="SUPFAM" id="SSF50692">
    <property type="entry name" value="ADC-like"/>
    <property type="match status" value="1"/>
</dbReference>
<dbReference type="GO" id="GO:1990204">
    <property type="term" value="C:oxidoreductase complex"/>
    <property type="evidence" value="ECO:0007669"/>
    <property type="project" value="UniProtKB-ARBA"/>
</dbReference>
<dbReference type="AlphaFoldDB" id="A0A0G3BFQ3"/>
<dbReference type="Gene3D" id="3.40.50.740">
    <property type="match status" value="1"/>
</dbReference>
<dbReference type="GO" id="GO:0045333">
    <property type="term" value="P:cellular respiration"/>
    <property type="evidence" value="ECO:0007669"/>
    <property type="project" value="UniProtKB-ARBA"/>
</dbReference>
<gene>
    <name evidence="7" type="ORF">AAW51_1471</name>
</gene>
<dbReference type="SUPFAM" id="SSF53706">
    <property type="entry name" value="Formate dehydrogenase/DMSO reductase, domains 1-3"/>
    <property type="match status" value="1"/>
</dbReference>
<dbReference type="Proteomes" id="UP000035352">
    <property type="component" value="Chromosome"/>
</dbReference>
<dbReference type="STRING" id="413882.AAW51_1471"/>